<organism evidence="1">
    <name type="scientific">uncultured Solirubrobacteraceae bacterium</name>
    <dbReference type="NCBI Taxonomy" id="1162706"/>
    <lineage>
        <taxon>Bacteria</taxon>
        <taxon>Bacillati</taxon>
        <taxon>Actinomycetota</taxon>
        <taxon>Thermoleophilia</taxon>
        <taxon>Solirubrobacterales</taxon>
        <taxon>Solirubrobacteraceae</taxon>
        <taxon>environmental samples</taxon>
    </lineage>
</organism>
<dbReference type="EMBL" id="CADCVL010000390">
    <property type="protein sequence ID" value="CAA9496990.1"/>
    <property type="molecule type" value="Genomic_DNA"/>
</dbReference>
<proteinExistence type="predicted"/>
<gene>
    <name evidence="1" type="ORF">AVDCRST_MAG65-2357</name>
</gene>
<dbReference type="AlphaFoldDB" id="A0A6J4SN58"/>
<sequence>MDPGDEQRASARVEELLAERARLWEEVHRLRAERRDVEHYRRQAEYVTSSLSWRVTAPLRSLKQLQIKVRRKLDESRR</sequence>
<accession>A0A6J4SN58</accession>
<name>A0A6J4SN58_9ACTN</name>
<reference evidence="1" key="1">
    <citation type="submission" date="2020-02" db="EMBL/GenBank/DDBJ databases">
        <authorList>
            <person name="Meier V. D."/>
        </authorList>
    </citation>
    <scope>NUCLEOTIDE SEQUENCE</scope>
    <source>
        <strain evidence="1">AVDCRST_MAG65</strain>
    </source>
</reference>
<evidence type="ECO:0000313" key="1">
    <source>
        <dbReference type="EMBL" id="CAA9496990.1"/>
    </source>
</evidence>
<protein>
    <submittedName>
        <fullName evidence="1">Uncharacterized protein</fullName>
    </submittedName>
</protein>